<dbReference type="Proteomes" id="UP001187471">
    <property type="component" value="Unassembled WGS sequence"/>
</dbReference>
<sequence>MAYGYRKVEQLEQSPMKVQILSKKFVKPLIPTPPNLRNYKISFADEVAPTQNVPVILYYLAANGNTATASLVSESNQLEKSLEHILTRFYPLAGRYIKQSRVIDCNDQGVEYVVSKVNVQLHDLLGQAVEAEELNQLIPCELGAADEVSDPLLAIQVNIFECSGLAVGACFSHRIADGSTMASFICGWATVNQAKSTDGICPSFDAASFFPGRGLDKIPMNLPRSMKDADFKSATKMFAFNKKAISTLRAMCHGPRISSLQLVNAILWKALIGVDRAKHGRSRASFLIQPVNLRGKTNPPLPQHTFGNLWGLATTQVKTGDHMAFQDFADLLGSSVRKYVKDCENVLSNGEDGYKIVIDPYMEFKKTVSNSQVHFCLFSSWCRFPFYEADFGLGKPTWASVVNMPYKNFVILMDDKIGEGIEAWVHLDAADMPIFEQDSDIIAFATRNPIRNLALGHIALAYAIRAAAAAKRPPIATDPVQTLLSAATLAEGPAASEGAIEIDGDGAAAAGAGGDGGESPLAGAGAEAGGGITAGAGVGDGGCTAGVGDVAVGDRTGAADGDLETADPTKSATSIKMTTLQEAIVERERE</sequence>
<name>A0AA88QKV9_9ASTE</name>
<reference evidence="4" key="1">
    <citation type="submission" date="2022-12" db="EMBL/GenBank/DDBJ databases">
        <title>Draft genome assemblies for two species of Escallonia (Escalloniales).</title>
        <authorList>
            <person name="Chanderbali A."/>
            <person name="Dervinis C."/>
            <person name="Anghel I."/>
            <person name="Soltis D."/>
            <person name="Soltis P."/>
            <person name="Zapata F."/>
        </authorList>
    </citation>
    <scope>NUCLEOTIDE SEQUENCE</scope>
    <source>
        <strain evidence="4">UCBG92.1500</strain>
        <tissue evidence="4">Leaf</tissue>
    </source>
</reference>
<evidence type="ECO:0000256" key="3">
    <source>
        <dbReference type="ARBA" id="ARBA00023315"/>
    </source>
</evidence>
<dbReference type="PANTHER" id="PTHR31623:SF70">
    <property type="entry name" value="TRANSFERASE, CHLORAMPHENICOL ACETYLTRANSFERASE-LIKE DOMAIN PROTEIN"/>
    <property type="match status" value="1"/>
</dbReference>
<dbReference type="InterPro" id="IPR023213">
    <property type="entry name" value="CAT-like_dom_sf"/>
</dbReference>
<accession>A0AA88QKV9</accession>
<comment type="caution">
    <text evidence="4">The sequence shown here is derived from an EMBL/GenBank/DDBJ whole genome shotgun (WGS) entry which is preliminary data.</text>
</comment>
<evidence type="ECO:0000313" key="4">
    <source>
        <dbReference type="EMBL" id="KAK2971793.1"/>
    </source>
</evidence>
<organism evidence="4 5">
    <name type="scientific">Escallonia rubra</name>
    <dbReference type="NCBI Taxonomy" id="112253"/>
    <lineage>
        <taxon>Eukaryota</taxon>
        <taxon>Viridiplantae</taxon>
        <taxon>Streptophyta</taxon>
        <taxon>Embryophyta</taxon>
        <taxon>Tracheophyta</taxon>
        <taxon>Spermatophyta</taxon>
        <taxon>Magnoliopsida</taxon>
        <taxon>eudicotyledons</taxon>
        <taxon>Gunneridae</taxon>
        <taxon>Pentapetalae</taxon>
        <taxon>asterids</taxon>
        <taxon>campanulids</taxon>
        <taxon>Escalloniales</taxon>
        <taxon>Escalloniaceae</taxon>
        <taxon>Escallonia</taxon>
    </lineage>
</organism>
<comment type="similarity">
    <text evidence="1">Belongs to the plant acyltransferase family.</text>
</comment>
<evidence type="ECO:0000313" key="5">
    <source>
        <dbReference type="Proteomes" id="UP001187471"/>
    </source>
</evidence>
<dbReference type="GO" id="GO:0016746">
    <property type="term" value="F:acyltransferase activity"/>
    <property type="evidence" value="ECO:0007669"/>
    <property type="project" value="UniProtKB-KW"/>
</dbReference>
<dbReference type="Gene3D" id="3.30.559.10">
    <property type="entry name" value="Chloramphenicol acetyltransferase-like domain"/>
    <property type="match status" value="2"/>
</dbReference>
<keyword evidence="3" id="KW-0012">Acyltransferase</keyword>
<protein>
    <submittedName>
        <fullName evidence="4">Uncharacterized protein</fullName>
    </submittedName>
</protein>
<dbReference type="EMBL" id="JAVXUO010002557">
    <property type="protein sequence ID" value="KAK2971793.1"/>
    <property type="molecule type" value="Genomic_DNA"/>
</dbReference>
<keyword evidence="2" id="KW-0808">Transferase</keyword>
<proteinExistence type="inferred from homology"/>
<evidence type="ECO:0000256" key="1">
    <source>
        <dbReference type="ARBA" id="ARBA00009861"/>
    </source>
</evidence>
<dbReference type="AlphaFoldDB" id="A0AA88QKV9"/>
<gene>
    <name evidence="4" type="ORF">RJ640_018482</name>
</gene>
<dbReference type="Pfam" id="PF02458">
    <property type="entry name" value="Transferase"/>
    <property type="match status" value="1"/>
</dbReference>
<keyword evidence="5" id="KW-1185">Reference proteome</keyword>
<dbReference type="PANTHER" id="PTHR31623">
    <property type="entry name" value="F21J9.9"/>
    <property type="match status" value="1"/>
</dbReference>
<evidence type="ECO:0000256" key="2">
    <source>
        <dbReference type="ARBA" id="ARBA00022679"/>
    </source>
</evidence>